<feature type="domain" description="YjeF N-terminal" evidence="15">
    <location>
        <begin position="1"/>
        <end position="71"/>
    </location>
</feature>
<dbReference type="GO" id="GO:0110051">
    <property type="term" value="P:metabolite repair"/>
    <property type="evidence" value="ECO:0007669"/>
    <property type="project" value="TreeGrafter"/>
</dbReference>
<evidence type="ECO:0000256" key="7">
    <source>
        <dbReference type="ARBA" id="ARBA00022857"/>
    </source>
</evidence>
<dbReference type="CDD" id="cd01171">
    <property type="entry name" value="YXKO-related"/>
    <property type="match status" value="1"/>
</dbReference>
<evidence type="ECO:0000313" key="16">
    <source>
        <dbReference type="EMBL" id="GAI27567.1"/>
    </source>
</evidence>
<keyword evidence="8" id="KW-0520">NAD</keyword>
<dbReference type="SUPFAM" id="SSF64153">
    <property type="entry name" value="YjeF N-terminal domain-like"/>
    <property type="match status" value="1"/>
</dbReference>
<comment type="caution">
    <text evidence="16">The sequence shown here is derived from an EMBL/GenBank/DDBJ whole genome shotgun (WGS) entry which is preliminary data.</text>
</comment>
<evidence type="ECO:0000259" key="15">
    <source>
        <dbReference type="PROSITE" id="PS51385"/>
    </source>
</evidence>
<evidence type="ECO:0000256" key="11">
    <source>
        <dbReference type="ARBA" id="ARBA00032624"/>
    </source>
</evidence>
<dbReference type="Gene3D" id="3.40.50.10260">
    <property type="entry name" value="YjeF N-terminal domain"/>
    <property type="match status" value="1"/>
</dbReference>
<comment type="catalytic activity">
    <reaction evidence="13">
        <text>(6S)-NADPHX + ADP = AMP + phosphate + NADPH + H(+)</text>
        <dbReference type="Rhea" id="RHEA:32235"/>
        <dbReference type="ChEBI" id="CHEBI:15378"/>
        <dbReference type="ChEBI" id="CHEBI:43474"/>
        <dbReference type="ChEBI" id="CHEBI:57783"/>
        <dbReference type="ChEBI" id="CHEBI:64076"/>
        <dbReference type="ChEBI" id="CHEBI:456215"/>
        <dbReference type="ChEBI" id="CHEBI:456216"/>
        <dbReference type="EC" id="4.2.1.136"/>
    </reaction>
</comment>
<evidence type="ECO:0000256" key="4">
    <source>
        <dbReference type="ARBA" id="ARBA00013129"/>
    </source>
</evidence>
<evidence type="ECO:0000256" key="9">
    <source>
        <dbReference type="ARBA" id="ARBA00023239"/>
    </source>
</evidence>
<dbReference type="InterPro" id="IPR029056">
    <property type="entry name" value="Ribokinase-like"/>
</dbReference>
<keyword evidence="9" id="KW-0456">Lyase</keyword>
<dbReference type="Pfam" id="PF03853">
    <property type="entry name" value="YjeF_N"/>
    <property type="match status" value="1"/>
</dbReference>
<dbReference type="GO" id="GO:0052856">
    <property type="term" value="F:NAD(P)HX epimerase activity"/>
    <property type="evidence" value="ECO:0007669"/>
    <property type="project" value="TreeGrafter"/>
</dbReference>
<protein>
    <recommendedName>
        <fullName evidence="4">ADP-dependent NAD(P)H-hydrate dehydratase</fullName>
        <ecNumber evidence="4">4.2.1.136</ecNumber>
    </recommendedName>
    <alternativeName>
        <fullName evidence="11">Nicotinamide nucleotide repair protein</fullName>
    </alternativeName>
</protein>
<sequence>AKIKRPDIRIIALDIPSGLNADSGEADPGCLYVDNTITLAFPKPGLFKFPGAERVGEISVVDIGMPGYVEEKATPEYLADEWAKSVLPERSPQANKGSFGKVLVLAGSVPYIGAPYLACSGAMRVGAGLVTLAATGRLHSILAAKLTEVTYLPLPESHPGLIAPEAIKVLLRQFDLYNVLLMGCGMGQNESVVKLIRNILLSHPKAKAAKPKLPALVLDADALNALASVPNWWNLLPEDAILTPHPGEMARLTGMTADEVQLDRLELAKKMAAEWHKTVVLK</sequence>
<comment type="similarity">
    <text evidence="2">In the N-terminal section; belongs to the NnrE/AIBP family.</text>
</comment>
<proteinExistence type="inferred from homology"/>
<keyword evidence="6" id="KW-0067">ATP-binding</keyword>
<dbReference type="PROSITE" id="PS51383">
    <property type="entry name" value="YJEF_C_3"/>
    <property type="match status" value="1"/>
</dbReference>
<dbReference type="PANTHER" id="PTHR12592:SF0">
    <property type="entry name" value="ATP-DEPENDENT (S)-NAD(P)H-HYDRATE DEHYDRATASE"/>
    <property type="match status" value="1"/>
</dbReference>
<comment type="cofactor">
    <cofactor evidence="1">
        <name>K(+)</name>
        <dbReference type="ChEBI" id="CHEBI:29103"/>
    </cofactor>
</comment>
<evidence type="ECO:0000256" key="13">
    <source>
        <dbReference type="ARBA" id="ARBA00049209"/>
    </source>
</evidence>
<reference evidence="16" key="1">
    <citation type="journal article" date="2014" name="Front. Microbiol.">
        <title>High frequency of phylogenetically diverse reductive dehalogenase-homologous genes in deep subseafloor sedimentary metagenomes.</title>
        <authorList>
            <person name="Kawai M."/>
            <person name="Futagami T."/>
            <person name="Toyoda A."/>
            <person name="Takaki Y."/>
            <person name="Nishi S."/>
            <person name="Hori S."/>
            <person name="Arai W."/>
            <person name="Tsubouchi T."/>
            <person name="Morono Y."/>
            <person name="Uchiyama I."/>
            <person name="Ito T."/>
            <person name="Fujiyama A."/>
            <person name="Inagaki F."/>
            <person name="Takami H."/>
        </authorList>
    </citation>
    <scope>NUCLEOTIDE SEQUENCE</scope>
    <source>
        <strain evidence="16">Expedition CK06-06</strain>
    </source>
</reference>
<dbReference type="EMBL" id="BARV01017810">
    <property type="protein sequence ID" value="GAI27567.1"/>
    <property type="molecule type" value="Genomic_DNA"/>
</dbReference>
<feature type="non-terminal residue" evidence="16">
    <location>
        <position position="282"/>
    </location>
</feature>
<evidence type="ECO:0000256" key="1">
    <source>
        <dbReference type="ARBA" id="ARBA00001958"/>
    </source>
</evidence>
<comment type="function">
    <text evidence="10">Bifunctional enzyme that catalyzes the epimerization of the S- and R-forms of NAD(P)HX and the dehydration of the S-form of NAD(P)HX at the expense of ADP, which is converted to AMP. This allows the repair of both epimers of NAD(P)HX, a damaged form of NAD(P)H that is a result of enzymatic or heat-dependent hydration.</text>
</comment>
<keyword evidence="7" id="KW-0521">NADP</keyword>
<dbReference type="SUPFAM" id="SSF53613">
    <property type="entry name" value="Ribokinase-like"/>
    <property type="match status" value="1"/>
</dbReference>
<evidence type="ECO:0000259" key="14">
    <source>
        <dbReference type="PROSITE" id="PS51383"/>
    </source>
</evidence>
<comment type="catalytic activity">
    <reaction evidence="12">
        <text>(6S)-NADHX + ADP = AMP + phosphate + NADH + H(+)</text>
        <dbReference type="Rhea" id="RHEA:32223"/>
        <dbReference type="ChEBI" id="CHEBI:15378"/>
        <dbReference type="ChEBI" id="CHEBI:43474"/>
        <dbReference type="ChEBI" id="CHEBI:57945"/>
        <dbReference type="ChEBI" id="CHEBI:64074"/>
        <dbReference type="ChEBI" id="CHEBI:456215"/>
        <dbReference type="ChEBI" id="CHEBI:456216"/>
        <dbReference type="EC" id="4.2.1.136"/>
    </reaction>
</comment>
<evidence type="ECO:0000256" key="2">
    <source>
        <dbReference type="ARBA" id="ARBA00006001"/>
    </source>
</evidence>
<evidence type="ECO:0000256" key="8">
    <source>
        <dbReference type="ARBA" id="ARBA00023027"/>
    </source>
</evidence>
<dbReference type="Pfam" id="PF01256">
    <property type="entry name" value="Carb_kinase"/>
    <property type="match status" value="1"/>
</dbReference>
<evidence type="ECO:0000256" key="5">
    <source>
        <dbReference type="ARBA" id="ARBA00022741"/>
    </source>
</evidence>
<feature type="domain" description="YjeF C-terminal" evidence="14">
    <location>
        <begin position="79"/>
        <end position="282"/>
    </location>
</feature>
<dbReference type="EC" id="4.2.1.136" evidence="4"/>
<dbReference type="PROSITE" id="PS51385">
    <property type="entry name" value="YJEF_N"/>
    <property type="match status" value="1"/>
</dbReference>
<dbReference type="GO" id="GO:0005524">
    <property type="term" value="F:ATP binding"/>
    <property type="evidence" value="ECO:0007669"/>
    <property type="project" value="UniProtKB-KW"/>
</dbReference>
<dbReference type="PANTHER" id="PTHR12592">
    <property type="entry name" value="ATP-DEPENDENT (S)-NAD(P)H-HYDRATE DEHYDRATASE FAMILY MEMBER"/>
    <property type="match status" value="1"/>
</dbReference>
<name>X1M7H8_9ZZZZ</name>
<dbReference type="InterPro" id="IPR000631">
    <property type="entry name" value="CARKD"/>
</dbReference>
<dbReference type="InterPro" id="IPR036652">
    <property type="entry name" value="YjeF_N_dom_sf"/>
</dbReference>
<dbReference type="InterPro" id="IPR004443">
    <property type="entry name" value="YjeF_N_dom"/>
</dbReference>
<accession>X1M7H8</accession>
<dbReference type="Gene3D" id="3.40.1190.20">
    <property type="match status" value="1"/>
</dbReference>
<dbReference type="AlphaFoldDB" id="X1M7H8"/>
<organism evidence="16">
    <name type="scientific">marine sediment metagenome</name>
    <dbReference type="NCBI Taxonomy" id="412755"/>
    <lineage>
        <taxon>unclassified sequences</taxon>
        <taxon>metagenomes</taxon>
        <taxon>ecological metagenomes</taxon>
    </lineage>
</organism>
<evidence type="ECO:0000256" key="6">
    <source>
        <dbReference type="ARBA" id="ARBA00022840"/>
    </source>
</evidence>
<gene>
    <name evidence="16" type="ORF">S06H3_30264</name>
</gene>
<comment type="similarity">
    <text evidence="3">In the C-terminal section; belongs to the NnrD/CARKD family.</text>
</comment>
<keyword evidence="5" id="KW-0547">Nucleotide-binding</keyword>
<feature type="non-terminal residue" evidence="16">
    <location>
        <position position="1"/>
    </location>
</feature>
<dbReference type="GO" id="GO:0052855">
    <property type="term" value="F:ADP-dependent NAD(P)H-hydrate dehydratase activity"/>
    <property type="evidence" value="ECO:0007669"/>
    <property type="project" value="UniProtKB-EC"/>
</dbReference>
<evidence type="ECO:0000256" key="12">
    <source>
        <dbReference type="ARBA" id="ARBA00048238"/>
    </source>
</evidence>
<evidence type="ECO:0000256" key="3">
    <source>
        <dbReference type="ARBA" id="ARBA00009524"/>
    </source>
</evidence>
<evidence type="ECO:0000256" key="10">
    <source>
        <dbReference type="ARBA" id="ARBA00025153"/>
    </source>
</evidence>